<accession>A0ACB6R7G4</accession>
<proteinExistence type="predicted"/>
<reference evidence="1" key="1">
    <citation type="journal article" date="2020" name="Stud. Mycol.">
        <title>101 Dothideomycetes genomes: a test case for predicting lifestyles and emergence of pathogens.</title>
        <authorList>
            <person name="Haridas S."/>
            <person name="Albert R."/>
            <person name="Binder M."/>
            <person name="Bloem J."/>
            <person name="Labutti K."/>
            <person name="Salamov A."/>
            <person name="Andreopoulos B."/>
            <person name="Baker S."/>
            <person name="Barry K."/>
            <person name="Bills G."/>
            <person name="Bluhm B."/>
            <person name="Cannon C."/>
            <person name="Castanera R."/>
            <person name="Culley D."/>
            <person name="Daum C."/>
            <person name="Ezra D."/>
            <person name="Gonzalez J."/>
            <person name="Henrissat B."/>
            <person name="Kuo A."/>
            <person name="Liang C."/>
            <person name="Lipzen A."/>
            <person name="Lutzoni F."/>
            <person name="Magnuson J."/>
            <person name="Mondo S."/>
            <person name="Nolan M."/>
            <person name="Ohm R."/>
            <person name="Pangilinan J."/>
            <person name="Park H.-J."/>
            <person name="Ramirez L."/>
            <person name="Alfaro M."/>
            <person name="Sun H."/>
            <person name="Tritt A."/>
            <person name="Yoshinaga Y."/>
            <person name="Zwiers L.-H."/>
            <person name="Turgeon B."/>
            <person name="Goodwin S."/>
            <person name="Spatafora J."/>
            <person name="Crous P."/>
            <person name="Grigoriev I."/>
        </authorList>
    </citation>
    <scope>NUCLEOTIDE SEQUENCE</scope>
    <source>
        <strain evidence="1">ATCC 200398</strain>
    </source>
</reference>
<keyword evidence="2" id="KW-1185">Reference proteome</keyword>
<protein>
    <submittedName>
        <fullName evidence="1">Uncharacterized protein</fullName>
    </submittedName>
</protein>
<dbReference type="Proteomes" id="UP000799755">
    <property type="component" value="Unassembled WGS sequence"/>
</dbReference>
<dbReference type="EMBL" id="MU003496">
    <property type="protein sequence ID" value="KAF2475249.1"/>
    <property type="molecule type" value="Genomic_DNA"/>
</dbReference>
<evidence type="ECO:0000313" key="1">
    <source>
        <dbReference type="EMBL" id="KAF2475249.1"/>
    </source>
</evidence>
<comment type="caution">
    <text evidence="1">The sequence shown here is derived from an EMBL/GenBank/DDBJ whole genome shotgun (WGS) entry which is preliminary data.</text>
</comment>
<organism evidence="1 2">
    <name type="scientific">Lindgomyces ingoldianus</name>
    <dbReference type="NCBI Taxonomy" id="673940"/>
    <lineage>
        <taxon>Eukaryota</taxon>
        <taxon>Fungi</taxon>
        <taxon>Dikarya</taxon>
        <taxon>Ascomycota</taxon>
        <taxon>Pezizomycotina</taxon>
        <taxon>Dothideomycetes</taxon>
        <taxon>Pleosporomycetidae</taxon>
        <taxon>Pleosporales</taxon>
        <taxon>Lindgomycetaceae</taxon>
        <taxon>Lindgomyces</taxon>
    </lineage>
</organism>
<evidence type="ECO:0000313" key="2">
    <source>
        <dbReference type="Proteomes" id="UP000799755"/>
    </source>
</evidence>
<name>A0ACB6R7G4_9PLEO</name>
<gene>
    <name evidence="1" type="ORF">BDR25DRAFT_212778</name>
</gene>
<sequence length="265" mass="30255">MEQVSPQDAESWPTEQYIPRYQQWPYTSEDFKRQDESPDPAFYDAPRLVTHIDDHAIESLKRYYLRNIPRKGRVLDLCTSWVSHFPPEIKEQIQKGELQVVGIGMNKKEMDANPCLNGGRIELDLNTSPEFPTSPDRPTPELFDAAACVVSIDYLTLPKEVLAHLRSVTKEGGKVHLVISDRCFPTKAIGRWLRISPDERLQMVGDYLWFSGWRDIEIVDLSTMEDAQGGSRVDAAIQWMGMQTHDPLWVVRGVNPCGREGQVSN</sequence>